<keyword evidence="2" id="KW-1133">Transmembrane helix</keyword>
<gene>
    <name evidence="3" type="primary">Necator_chrII.g6059</name>
    <name evidence="3" type="ORF">RB195_018266</name>
</gene>
<keyword evidence="2" id="KW-0812">Transmembrane</keyword>
<sequence>MACNLICSADLRRACMSASGHCSRLLSFRFREVGISDVTSSSDWEILSEDEPPLCIAVRRPESPPSHHEALWRFRFYLLTSLSQFEMKNRQGKMAQFSGQSSALEMNNSMINSTISFTEAPEGANVTLIVTSEITIRNTSEANVSASTFKYSAESERKNVTPTNVGVKRRASVLSTPSKVLRGSSYKSEATQGVSDHALLAMLSNHSFSSLMSEFNNKTRITSNTPTSSGKKESQRTPPPENFNGDERQLEDHDSKKPLLWVLAAAPMLVFLCLTVLYIYFRRKTSTTRKAGKILTKKPHEILGPTVWETQPETPNLKEFKDKGPLVMQYAFRGDVKHALQDVHSASLKGIVFDAAQNSIVNIGTEVERVEGASQRTQRMEVGATAVEDIKTCLLPDNVEVVGSDEKITNPQQTSTTESYTRV</sequence>
<comment type="caution">
    <text evidence="3">The sequence shown here is derived from an EMBL/GenBank/DDBJ whole genome shotgun (WGS) entry which is preliminary data.</text>
</comment>
<organism evidence="3 4">
    <name type="scientific">Necator americanus</name>
    <name type="common">Human hookworm</name>
    <dbReference type="NCBI Taxonomy" id="51031"/>
    <lineage>
        <taxon>Eukaryota</taxon>
        <taxon>Metazoa</taxon>
        <taxon>Ecdysozoa</taxon>
        <taxon>Nematoda</taxon>
        <taxon>Chromadorea</taxon>
        <taxon>Rhabditida</taxon>
        <taxon>Rhabditina</taxon>
        <taxon>Rhabditomorpha</taxon>
        <taxon>Strongyloidea</taxon>
        <taxon>Ancylostomatidae</taxon>
        <taxon>Bunostominae</taxon>
        <taxon>Necator</taxon>
    </lineage>
</organism>
<keyword evidence="4" id="KW-1185">Reference proteome</keyword>
<accession>A0ABR1C8X8</accession>
<reference evidence="3 4" key="1">
    <citation type="submission" date="2023-08" db="EMBL/GenBank/DDBJ databases">
        <title>A Necator americanus chromosomal reference genome.</title>
        <authorList>
            <person name="Ilik V."/>
            <person name="Petrzelkova K.J."/>
            <person name="Pardy F."/>
            <person name="Fuh T."/>
            <person name="Niatou-Singa F.S."/>
            <person name="Gouil Q."/>
            <person name="Baker L."/>
            <person name="Ritchie M.E."/>
            <person name="Jex A.R."/>
            <person name="Gazzola D."/>
            <person name="Li H."/>
            <person name="Toshio Fujiwara R."/>
            <person name="Zhan B."/>
            <person name="Aroian R.V."/>
            <person name="Pafco B."/>
            <person name="Schwarz E.M."/>
        </authorList>
    </citation>
    <scope>NUCLEOTIDE SEQUENCE [LARGE SCALE GENOMIC DNA]</scope>
    <source>
        <strain evidence="3 4">Aroian</strain>
        <tissue evidence="3">Whole animal</tissue>
    </source>
</reference>
<feature type="compositionally biased region" description="Polar residues" evidence="1">
    <location>
        <begin position="218"/>
        <end position="229"/>
    </location>
</feature>
<proteinExistence type="predicted"/>
<evidence type="ECO:0000313" key="4">
    <source>
        <dbReference type="Proteomes" id="UP001303046"/>
    </source>
</evidence>
<evidence type="ECO:0000256" key="1">
    <source>
        <dbReference type="SAM" id="MobiDB-lite"/>
    </source>
</evidence>
<name>A0ABR1C8X8_NECAM</name>
<dbReference type="EMBL" id="JAVFWL010000002">
    <property type="protein sequence ID" value="KAK6734962.1"/>
    <property type="molecule type" value="Genomic_DNA"/>
</dbReference>
<feature type="region of interest" description="Disordered" evidence="1">
    <location>
        <begin position="218"/>
        <end position="251"/>
    </location>
</feature>
<evidence type="ECO:0000313" key="3">
    <source>
        <dbReference type="EMBL" id="KAK6734962.1"/>
    </source>
</evidence>
<protein>
    <submittedName>
        <fullName evidence="3">Uncharacterized protein</fullName>
    </submittedName>
</protein>
<keyword evidence="2" id="KW-0472">Membrane</keyword>
<evidence type="ECO:0000256" key="2">
    <source>
        <dbReference type="SAM" id="Phobius"/>
    </source>
</evidence>
<feature type="transmembrane region" description="Helical" evidence="2">
    <location>
        <begin position="259"/>
        <end position="281"/>
    </location>
</feature>
<dbReference type="Proteomes" id="UP001303046">
    <property type="component" value="Unassembled WGS sequence"/>
</dbReference>